<dbReference type="EMBL" id="ML769506">
    <property type="protein sequence ID" value="KAE9396882.1"/>
    <property type="molecule type" value="Genomic_DNA"/>
</dbReference>
<evidence type="ECO:0008006" key="3">
    <source>
        <dbReference type="Google" id="ProtNLM"/>
    </source>
</evidence>
<sequence length="357" mass="40301">MSATNEPIITDASSPFDPTAKADVILRSADFVDFAVLQYLLKLASPFFENLFGDASPDIVKDEKPVILMQEHSKVLRPLLLLLYPSAPPAFDDIDVLLEVISTSSKFCIDSEVFLGSLRHAVLISPVMQNNPHRLFAIGYRHHWTDICKAAATRSVALEVESALHRRIFGDELSHITAADLYVLMNYHREIADLALRIAREIDSEHRDGGGSATSQLQVAEFPNTIWFSSKDIPFPISFFKDHTTGCKSVLSTRKIWVYDSSNPADPDVFTVDVPAFFYDYILEVGSRFRDKPSKDTILDPGLFQKAVDKAIRDNSKCAKCREDANNIIRRLHDWTYVFARVVEDKMKEVKLNLNFS</sequence>
<keyword evidence="2" id="KW-1185">Reference proteome</keyword>
<organism evidence="1 2">
    <name type="scientific">Gymnopus androsaceus JB14</name>
    <dbReference type="NCBI Taxonomy" id="1447944"/>
    <lineage>
        <taxon>Eukaryota</taxon>
        <taxon>Fungi</taxon>
        <taxon>Dikarya</taxon>
        <taxon>Basidiomycota</taxon>
        <taxon>Agaricomycotina</taxon>
        <taxon>Agaricomycetes</taxon>
        <taxon>Agaricomycetidae</taxon>
        <taxon>Agaricales</taxon>
        <taxon>Marasmiineae</taxon>
        <taxon>Omphalotaceae</taxon>
        <taxon>Gymnopus</taxon>
    </lineage>
</organism>
<name>A0A6A4HEL3_9AGAR</name>
<dbReference type="Proteomes" id="UP000799118">
    <property type="component" value="Unassembled WGS sequence"/>
</dbReference>
<protein>
    <recommendedName>
        <fullName evidence="3">BTB domain-containing protein</fullName>
    </recommendedName>
</protein>
<evidence type="ECO:0000313" key="1">
    <source>
        <dbReference type="EMBL" id="KAE9396882.1"/>
    </source>
</evidence>
<proteinExistence type="predicted"/>
<accession>A0A6A4HEL3</accession>
<gene>
    <name evidence="1" type="ORF">BT96DRAFT_921815</name>
</gene>
<reference evidence="1" key="1">
    <citation type="journal article" date="2019" name="Environ. Microbiol.">
        <title>Fungal ecological strategies reflected in gene transcription - a case study of two litter decomposers.</title>
        <authorList>
            <person name="Barbi F."/>
            <person name="Kohler A."/>
            <person name="Barry K."/>
            <person name="Baskaran P."/>
            <person name="Daum C."/>
            <person name="Fauchery L."/>
            <person name="Ihrmark K."/>
            <person name="Kuo A."/>
            <person name="LaButti K."/>
            <person name="Lipzen A."/>
            <person name="Morin E."/>
            <person name="Grigoriev I.V."/>
            <person name="Henrissat B."/>
            <person name="Lindahl B."/>
            <person name="Martin F."/>
        </authorList>
    </citation>
    <scope>NUCLEOTIDE SEQUENCE</scope>
    <source>
        <strain evidence="1">JB14</strain>
    </source>
</reference>
<dbReference type="AlphaFoldDB" id="A0A6A4HEL3"/>
<evidence type="ECO:0000313" key="2">
    <source>
        <dbReference type="Proteomes" id="UP000799118"/>
    </source>
</evidence>
<dbReference type="OrthoDB" id="2665493at2759"/>